<dbReference type="GO" id="GO:0098687">
    <property type="term" value="C:chromosomal region"/>
    <property type="evidence" value="ECO:0007669"/>
    <property type="project" value="UniProtKB-ARBA"/>
</dbReference>
<feature type="compositionally biased region" description="Polar residues" evidence="4">
    <location>
        <begin position="323"/>
        <end position="340"/>
    </location>
</feature>
<name>A0A9J6BNQ8_POLVA</name>
<gene>
    <name evidence="6" type="ORF">PVAND_001608</name>
</gene>
<feature type="region of interest" description="Disordered" evidence="4">
    <location>
        <begin position="1"/>
        <end position="41"/>
    </location>
</feature>
<dbReference type="SUPFAM" id="SSF54928">
    <property type="entry name" value="RNA-binding domain, RBD"/>
    <property type="match status" value="2"/>
</dbReference>
<proteinExistence type="predicted"/>
<dbReference type="GO" id="GO:0000398">
    <property type="term" value="P:mRNA splicing, via spliceosome"/>
    <property type="evidence" value="ECO:0007669"/>
    <property type="project" value="TreeGrafter"/>
</dbReference>
<dbReference type="PROSITE" id="PS50102">
    <property type="entry name" value="RRM"/>
    <property type="match status" value="2"/>
</dbReference>
<dbReference type="SMART" id="SM00360">
    <property type="entry name" value="RRM"/>
    <property type="match status" value="2"/>
</dbReference>
<feature type="domain" description="RRM" evidence="5">
    <location>
        <begin position="139"/>
        <end position="216"/>
    </location>
</feature>
<dbReference type="InterPro" id="IPR035979">
    <property type="entry name" value="RBD_domain_sf"/>
</dbReference>
<dbReference type="FunFam" id="3.30.70.330:FF:000040">
    <property type="entry name" value="Heterogeneous nuclear ribonucleoprotein A2/B1"/>
    <property type="match status" value="1"/>
</dbReference>
<comment type="caution">
    <text evidence="6">The sequence shown here is derived from an EMBL/GenBank/DDBJ whole genome shotgun (WGS) entry which is preliminary data.</text>
</comment>
<dbReference type="AlphaFoldDB" id="A0A9J6BNQ8"/>
<evidence type="ECO:0000256" key="1">
    <source>
        <dbReference type="ARBA" id="ARBA00022737"/>
    </source>
</evidence>
<feature type="compositionally biased region" description="Low complexity" evidence="4">
    <location>
        <begin position="283"/>
        <end position="312"/>
    </location>
</feature>
<evidence type="ECO:0000313" key="7">
    <source>
        <dbReference type="Proteomes" id="UP001107558"/>
    </source>
</evidence>
<protein>
    <recommendedName>
        <fullName evidence="5">RRM domain-containing protein</fullName>
    </recommendedName>
</protein>
<reference evidence="6" key="1">
    <citation type="submission" date="2021-03" db="EMBL/GenBank/DDBJ databases">
        <title>Chromosome level genome of the anhydrobiotic midge Polypedilum vanderplanki.</title>
        <authorList>
            <person name="Yoshida Y."/>
            <person name="Kikawada T."/>
            <person name="Gusev O."/>
        </authorList>
    </citation>
    <scope>NUCLEOTIDE SEQUENCE</scope>
    <source>
        <strain evidence="6">NIAS01</strain>
        <tissue evidence="6">Whole body or cell culture</tissue>
    </source>
</reference>
<feature type="compositionally biased region" description="Polar residues" evidence="4">
    <location>
        <begin position="11"/>
        <end position="35"/>
    </location>
</feature>
<evidence type="ECO:0000259" key="5">
    <source>
        <dbReference type="PROSITE" id="PS50102"/>
    </source>
</evidence>
<sequence length="340" mass="38561">MSENVHDGECSNAQMENSEMNGNNEHYEDNGNQNEQYDDDIKEPECTRKLFIGGLDYRTTDETLKSYFEKWGKIVDVVVMKDPKTKRSRGFGFITYSRSSMVDAAQAARPHKIDSRTVEPKRAVPRNDINRPEAGSSVKKLFVGGLKDDFEEEDLREYFSQFGNITSVIIVSDKESGKKRGFGFVEYDDYDPVDKICLQKTHTIKNKMLDVKKAISKHDMDRFRNDQRGMMGNNYSGGNYGSGYGRNQGSWGGRNNNGNWGQWSNDSYGGNSGWSNDNGPWDSQSSWSNNNGGYNQNWSNDSFGNNYQQSYNNGGGPVRGRSSYGNRSAPYNQRSGNRRY</sequence>
<evidence type="ECO:0000313" key="6">
    <source>
        <dbReference type="EMBL" id="KAG5671410.1"/>
    </source>
</evidence>
<keyword evidence="7" id="KW-1185">Reference proteome</keyword>
<evidence type="ECO:0000256" key="3">
    <source>
        <dbReference type="PROSITE-ProRule" id="PRU00176"/>
    </source>
</evidence>
<dbReference type="PANTHER" id="PTHR48026:SF14">
    <property type="entry name" value="HETEROGENEOUS NUCLEAR RIBONUCLEOPROTEIN A1"/>
    <property type="match status" value="1"/>
</dbReference>
<feature type="domain" description="RRM" evidence="5">
    <location>
        <begin position="48"/>
        <end position="125"/>
    </location>
</feature>
<dbReference type="GO" id="GO:0003730">
    <property type="term" value="F:mRNA 3'-UTR binding"/>
    <property type="evidence" value="ECO:0007669"/>
    <property type="project" value="TreeGrafter"/>
</dbReference>
<keyword evidence="1" id="KW-0677">Repeat</keyword>
<dbReference type="Gene3D" id="3.30.70.330">
    <property type="match status" value="2"/>
</dbReference>
<dbReference type="CDD" id="cd12328">
    <property type="entry name" value="RRM2_hnRNPA_like"/>
    <property type="match status" value="1"/>
</dbReference>
<feature type="compositionally biased region" description="Polar residues" evidence="4">
    <location>
        <begin position="266"/>
        <end position="282"/>
    </location>
</feature>
<feature type="compositionally biased region" description="Low complexity" evidence="4">
    <location>
        <begin position="253"/>
        <end position="265"/>
    </location>
</feature>
<dbReference type="InterPro" id="IPR000504">
    <property type="entry name" value="RRM_dom"/>
</dbReference>
<dbReference type="CDD" id="cd12578">
    <property type="entry name" value="RRM1_hnRNPA_like"/>
    <property type="match status" value="1"/>
</dbReference>
<dbReference type="Proteomes" id="UP001107558">
    <property type="component" value="Chromosome 3"/>
</dbReference>
<dbReference type="EMBL" id="JADBJN010000003">
    <property type="protein sequence ID" value="KAG5671410.1"/>
    <property type="molecule type" value="Genomic_DNA"/>
</dbReference>
<accession>A0A9J6BNQ8</accession>
<organism evidence="6 7">
    <name type="scientific">Polypedilum vanderplanki</name>
    <name type="common">Sleeping chironomid midge</name>
    <dbReference type="NCBI Taxonomy" id="319348"/>
    <lineage>
        <taxon>Eukaryota</taxon>
        <taxon>Metazoa</taxon>
        <taxon>Ecdysozoa</taxon>
        <taxon>Arthropoda</taxon>
        <taxon>Hexapoda</taxon>
        <taxon>Insecta</taxon>
        <taxon>Pterygota</taxon>
        <taxon>Neoptera</taxon>
        <taxon>Endopterygota</taxon>
        <taxon>Diptera</taxon>
        <taxon>Nematocera</taxon>
        <taxon>Chironomoidea</taxon>
        <taxon>Chironomidae</taxon>
        <taxon>Chironominae</taxon>
        <taxon>Polypedilum</taxon>
        <taxon>Polypedilum</taxon>
    </lineage>
</organism>
<keyword evidence="2 3" id="KW-0694">RNA-binding</keyword>
<evidence type="ECO:0000256" key="4">
    <source>
        <dbReference type="SAM" id="MobiDB-lite"/>
    </source>
</evidence>
<dbReference type="OrthoDB" id="1875751at2759"/>
<dbReference type="InterPro" id="IPR012677">
    <property type="entry name" value="Nucleotide-bd_a/b_plait_sf"/>
</dbReference>
<dbReference type="PANTHER" id="PTHR48026">
    <property type="entry name" value="HOMOLOGOUS TO DROSOPHILA SQD (SQUID) PROTEIN"/>
    <property type="match status" value="1"/>
</dbReference>
<evidence type="ECO:0000256" key="2">
    <source>
        <dbReference type="ARBA" id="ARBA00022884"/>
    </source>
</evidence>
<dbReference type="Pfam" id="PF00076">
    <property type="entry name" value="RRM_1"/>
    <property type="match status" value="2"/>
</dbReference>
<dbReference type="GO" id="GO:0071013">
    <property type="term" value="C:catalytic step 2 spliceosome"/>
    <property type="evidence" value="ECO:0007669"/>
    <property type="project" value="TreeGrafter"/>
</dbReference>
<feature type="region of interest" description="Disordered" evidence="4">
    <location>
        <begin position="251"/>
        <end position="340"/>
    </location>
</feature>